<feature type="compositionally biased region" description="Polar residues" evidence="1">
    <location>
        <begin position="268"/>
        <end position="277"/>
    </location>
</feature>
<evidence type="ECO:0000313" key="2">
    <source>
        <dbReference type="EMBL" id="KAE8269266.1"/>
    </source>
</evidence>
<protein>
    <recommendedName>
        <fullName evidence="4">Zn(2)-C6 fungal-type domain-containing protein</fullName>
    </recommendedName>
</protein>
<evidence type="ECO:0008006" key="4">
    <source>
        <dbReference type="Google" id="ProtNLM"/>
    </source>
</evidence>
<proteinExistence type="predicted"/>
<feature type="region of interest" description="Disordered" evidence="1">
    <location>
        <begin position="98"/>
        <end position="277"/>
    </location>
</feature>
<feature type="region of interest" description="Disordered" evidence="1">
    <location>
        <begin position="56"/>
        <end position="78"/>
    </location>
</feature>
<comment type="caution">
    <text evidence="2">The sequence shown here is derived from an EMBL/GenBank/DDBJ whole genome shotgun (WGS) entry which is preliminary data.</text>
</comment>
<feature type="compositionally biased region" description="Low complexity" evidence="1">
    <location>
        <begin position="157"/>
        <end position="168"/>
    </location>
</feature>
<reference evidence="2" key="2">
    <citation type="journal article" date="2019" name="IMA Fungus">
        <title>Genome sequencing and comparison of five Tilletia species to identify candidate genes for the detection of regulated species infecting wheat.</title>
        <authorList>
            <person name="Nguyen H.D.T."/>
            <person name="Sultana T."/>
            <person name="Kesanakurti P."/>
            <person name="Hambleton S."/>
        </authorList>
    </citation>
    <scope>NUCLEOTIDE SEQUENCE</scope>
    <source>
        <strain evidence="2">DAOMC 236422</strain>
    </source>
</reference>
<accession>A0A8X7N8P1</accession>
<feature type="compositionally biased region" description="Acidic residues" evidence="1">
    <location>
        <begin position="223"/>
        <end position="241"/>
    </location>
</feature>
<feature type="region of interest" description="Disordered" evidence="1">
    <location>
        <begin position="1"/>
        <end position="30"/>
    </location>
</feature>
<gene>
    <name evidence="2" type="ORF">A4X09_0g3080</name>
</gene>
<dbReference type="AlphaFoldDB" id="A0A8X7N8P1"/>
<sequence>MSSSTTTAGSAAFHHAGEQENQVIQDWDSVPDDGNSLEVVAAAAAAAASALQDANSHSGFFTSHHGVEDAPAPPGVHEGVLVEPFASQRDLIEATAAAYAAASQAGQHPPPMSSASGGLEDWSPLALANSSGPTPHAPGTAFSGMEPPSGLPESMPSSQQSSSSTGRGTRARSGRNAARSSGTAAEGSSSPQKGRRSSRSRAGPSKKAHFSPADAFPSTGDKNEDDDDDDQHDDDDVDDGDDRSAAHASTSVAGGKRKADSDKAVPSTVGNAKQQQEWRSVIETRMASMNQDSRHVNTTRKRFLSEDAQLSKPTSACDSCSRNGLPCYLSPPHIKCCSCTLKGETCSFGLVRHSRKRKAHAERDSVLRQARLDYIGKWRDLMGQIIDESRKHGAEDVAKLVEDRLGACITEMEEDMEGWVPKEPIALLKPGKLQE</sequence>
<feature type="compositionally biased region" description="Basic residues" evidence="1">
    <location>
        <begin position="193"/>
        <end position="209"/>
    </location>
</feature>
<keyword evidence="3" id="KW-1185">Reference proteome</keyword>
<dbReference type="EMBL" id="LWDG02000102">
    <property type="protein sequence ID" value="KAE8269266.1"/>
    <property type="molecule type" value="Genomic_DNA"/>
</dbReference>
<evidence type="ECO:0000313" key="3">
    <source>
        <dbReference type="Proteomes" id="UP000078113"/>
    </source>
</evidence>
<organism evidence="2 3">
    <name type="scientific">Tilletia walkeri</name>
    <dbReference type="NCBI Taxonomy" id="117179"/>
    <lineage>
        <taxon>Eukaryota</taxon>
        <taxon>Fungi</taxon>
        <taxon>Dikarya</taxon>
        <taxon>Basidiomycota</taxon>
        <taxon>Ustilaginomycotina</taxon>
        <taxon>Exobasidiomycetes</taxon>
        <taxon>Tilletiales</taxon>
        <taxon>Tilletiaceae</taxon>
        <taxon>Tilletia</taxon>
    </lineage>
</organism>
<feature type="compositionally biased region" description="Low complexity" evidence="1">
    <location>
        <begin position="1"/>
        <end position="12"/>
    </location>
</feature>
<dbReference type="Proteomes" id="UP000078113">
    <property type="component" value="Unassembled WGS sequence"/>
</dbReference>
<reference evidence="2" key="1">
    <citation type="submission" date="2016-04" db="EMBL/GenBank/DDBJ databases">
        <authorList>
            <person name="Nguyen H.D."/>
            <person name="Samba Siva P."/>
            <person name="Cullis J."/>
            <person name="Levesque C.A."/>
            <person name="Hambleton S."/>
        </authorList>
    </citation>
    <scope>NUCLEOTIDE SEQUENCE</scope>
    <source>
        <strain evidence="2">DAOMC 236422</strain>
    </source>
</reference>
<feature type="compositionally biased region" description="Low complexity" evidence="1">
    <location>
        <begin position="174"/>
        <end position="185"/>
    </location>
</feature>
<evidence type="ECO:0000256" key="1">
    <source>
        <dbReference type="SAM" id="MobiDB-lite"/>
    </source>
</evidence>
<name>A0A8X7N8P1_9BASI</name>